<accession>A0ABV5ZQV8</accession>
<proteinExistence type="inferred from homology"/>
<feature type="transmembrane region" description="Helical" evidence="8">
    <location>
        <begin position="210"/>
        <end position="228"/>
    </location>
</feature>
<feature type="transmembrane region" description="Helical" evidence="8">
    <location>
        <begin position="301"/>
        <end position="317"/>
    </location>
</feature>
<evidence type="ECO:0000256" key="4">
    <source>
        <dbReference type="ARBA" id="ARBA00022692"/>
    </source>
</evidence>
<sequence>MSSDTTTVRPLPKPLAWLSRNAVWIALVSVTGFAAISALHWALTGFVIMTDFIDLTVYEAGARALVDGAPLYEGKIDGGMYSYTYPPFSTLLFAPMVLGPLWLWKLLVFPVNTVLVACAVWLSLRIMGHAGDRDTRRVTLALTALLFWVEPVAWTMYLGQVNLVLLVVLLFGLHKRTELWLGLAVGLAAGIKITPAIFVIYFLVTRRYRAAATAVATFLGTVLVSLVVTPGDTLRYWSGTFLRTERVGEVAIQMNQSLNGLLARLFTVDKPPTVLWLGVALLAALAGLSVAVLAHRRGKTLLGFTLVGMTGAAVSPISWSHHWVWFVPLVVVAAHGWQRTRRDAAALAVFTAVTFAWPMHLVTGHRMDIPALGVIGIPEWNGLGNLYTNVYVFLFGATLVWVWRQLSTRTTAVPGTLAGS</sequence>
<evidence type="ECO:0000313" key="10">
    <source>
        <dbReference type="Proteomes" id="UP001589693"/>
    </source>
</evidence>
<feature type="transmembrane region" description="Helical" evidence="8">
    <location>
        <begin position="102"/>
        <end position="124"/>
    </location>
</feature>
<comment type="caution">
    <text evidence="9">The sequence shown here is derived from an EMBL/GenBank/DDBJ whole genome shotgun (WGS) entry which is preliminary data.</text>
</comment>
<evidence type="ECO:0000256" key="3">
    <source>
        <dbReference type="ARBA" id="ARBA00022679"/>
    </source>
</evidence>
<dbReference type="EMBL" id="JBHLZU010000004">
    <property type="protein sequence ID" value="MFB9903261.1"/>
    <property type="molecule type" value="Genomic_DNA"/>
</dbReference>
<keyword evidence="3" id="KW-0808">Transferase</keyword>
<keyword evidence="6 8" id="KW-0472">Membrane</keyword>
<dbReference type="Proteomes" id="UP001589693">
    <property type="component" value="Unassembled WGS sequence"/>
</dbReference>
<protein>
    <submittedName>
        <fullName evidence="9">Glycosyltransferase 87 family protein</fullName>
    </submittedName>
</protein>
<feature type="transmembrane region" description="Helical" evidence="8">
    <location>
        <begin position="21"/>
        <end position="43"/>
    </location>
</feature>
<organism evidence="9 10">
    <name type="scientific">Allokutzneria oryzae</name>
    <dbReference type="NCBI Taxonomy" id="1378989"/>
    <lineage>
        <taxon>Bacteria</taxon>
        <taxon>Bacillati</taxon>
        <taxon>Actinomycetota</taxon>
        <taxon>Actinomycetes</taxon>
        <taxon>Pseudonocardiales</taxon>
        <taxon>Pseudonocardiaceae</taxon>
        <taxon>Allokutzneria</taxon>
    </lineage>
</organism>
<feature type="transmembrane region" description="Helical" evidence="8">
    <location>
        <begin position="145"/>
        <end position="173"/>
    </location>
</feature>
<evidence type="ECO:0000256" key="6">
    <source>
        <dbReference type="ARBA" id="ARBA00023136"/>
    </source>
</evidence>
<dbReference type="InterPro" id="IPR018584">
    <property type="entry name" value="GT87"/>
</dbReference>
<evidence type="ECO:0000256" key="5">
    <source>
        <dbReference type="ARBA" id="ARBA00022989"/>
    </source>
</evidence>
<feature type="transmembrane region" description="Helical" evidence="8">
    <location>
        <begin position="383"/>
        <end position="403"/>
    </location>
</feature>
<evidence type="ECO:0000313" key="9">
    <source>
        <dbReference type="EMBL" id="MFB9903261.1"/>
    </source>
</evidence>
<comment type="similarity">
    <text evidence="7">Belongs to the glycosyltransferase 87 family.</text>
</comment>
<evidence type="ECO:0000256" key="1">
    <source>
        <dbReference type="ARBA" id="ARBA00004651"/>
    </source>
</evidence>
<keyword evidence="2" id="KW-1003">Cell membrane</keyword>
<comment type="subcellular location">
    <subcellularLocation>
        <location evidence="1">Cell membrane</location>
        <topology evidence="1">Multi-pass membrane protein</topology>
    </subcellularLocation>
</comment>
<reference evidence="9 10" key="1">
    <citation type="submission" date="2024-09" db="EMBL/GenBank/DDBJ databases">
        <authorList>
            <person name="Sun Q."/>
            <person name="Mori K."/>
        </authorList>
    </citation>
    <scope>NUCLEOTIDE SEQUENCE [LARGE SCALE GENOMIC DNA]</scope>
    <source>
        <strain evidence="9 10">TBRC 7907</strain>
    </source>
</reference>
<feature type="transmembrane region" description="Helical" evidence="8">
    <location>
        <begin position="345"/>
        <end position="363"/>
    </location>
</feature>
<feature type="transmembrane region" description="Helical" evidence="8">
    <location>
        <begin position="323"/>
        <end position="338"/>
    </location>
</feature>
<evidence type="ECO:0000256" key="2">
    <source>
        <dbReference type="ARBA" id="ARBA00022475"/>
    </source>
</evidence>
<evidence type="ECO:0000256" key="7">
    <source>
        <dbReference type="ARBA" id="ARBA00024033"/>
    </source>
</evidence>
<gene>
    <name evidence="9" type="ORF">ACFFQA_04855</name>
</gene>
<evidence type="ECO:0000256" key="8">
    <source>
        <dbReference type="SAM" id="Phobius"/>
    </source>
</evidence>
<name>A0ABV5ZQV8_9PSEU</name>
<dbReference type="RefSeq" id="WP_377850397.1">
    <property type="nucleotide sequence ID" value="NZ_JBHLZU010000004.1"/>
</dbReference>
<dbReference type="Pfam" id="PF09594">
    <property type="entry name" value="GT87"/>
    <property type="match status" value="1"/>
</dbReference>
<feature type="transmembrane region" description="Helical" evidence="8">
    <location>
        <begin position="179"/>
        <end position="203"/>
    </location>
</feature>
<feature type="transmembrane region" description="Helical" evidence="8">
    <location>
        <begin position="274"/>
        <end position="294"/>
    </location>
</feature>
<keyword evidence="5 8" id="KW-1133">Transmembrane helix</keyword>
<keyword evidence="10" id="KW-1185">Reference proteome</keyword>
<keyword evidence="4 8" id="KW-0812">Transmembrane</keyword>